<name>A0A2M7V8X3_9BACT</name>
<sequence>MRKETIKKLKDHSKKDFSYSLNETGDYRDTWRIFRIMAEFVEGYEFMNSLENEVTVFGSARFKEGEIYYDLARELGSLLAKNEFTTVTGGGPGIMEAANRGSFEAGGESAGLNIQLPFEQRINPYVQKSIAFYYFFTRKVMMTSPAHAFVYFPGGFGTLDEFFEVVNSIELGKMCDIPIILVGREYWEPIVEFLKSKCSTFDQKKKVQIDKWYIVNTPEETINIINKQGTKSLECDLSPMNFHSGQKNIDWKIFRIMAELVSGFEFLTGLVEDVTVLGTRHMDQNNKFYKSAYKIGAMLAEDKYSVVTGGGIGISEAANKGAMEAGGQSLGVGLEVYGSSSMNSYVMKSIMFQFPFTRKLIITAPSKAFIFYPGGFGTLHHLFEVLTLIQTGKMQRVPVILLGREYWQPIHEVIKTIFVHKLETISDEDDELYQIVDSEESTMQIINEFRSK</sequence>
<dbReference type="SUPFAM" id="SSF102405">
    <property type="entry name" value="MCP/YpsA-like"/>
    <property type="match status" value="2"/>
</dbReference>
<proteinExistence type="predicted"/>
<dbReference type="EMBL" id="PFPK01000016">
    <property type="protein sequence ID" value="PIZ95281.1"/>
    <property type="molecule type" value="Genomic_DNA"/>
</dbReference>
<accession>A0A2M7V8X3</accession>
<dbReference type="PANTHER" id="PTHR43393">
    <property type="entry name" value="CYTOKININ RIBOSIDE 5'-MONOPHOSPHATE PHOSPHORIBOHYDROLASE"/>
    <property type="match status" value="1"/>
</dbReference>
<dbReference type="GO" id="GO:0009691">
    <property type="term" value="P:cytokinin biosynthetic process"/>
    <property type="evidence" value="ECO:0007669"/>
    <property type="project" value="InterPro"/>
</dbReference>
<dbReference type="AlphaFoldDB" id="A0A2M7V8X3"/>
<dbReference type="Pfam" id="PF03641">
    <property type="entry name" value="Lysine_decarbox"/>
    <property type="match status" value="2"/>
</dbReference>
<evidence type="ECO:0008006" key="3">
    <source>
        <dbReference type="Google" id="ProtNLM"/>
    </source>
</evidence>
<comment type="caution">
    <text evidence="1">The sequence shown here is derived from an EMBL/GenBank/DDBJ whole genome shotgun (WGS) entry which is preliminary data.</text>
</comment>
<evidence type="ECO:0000313" key="1">
    <source>
        <dbReference type="EMBL" id="PIZ95281.1"/>
    </source>
</evidence>
<dbReference type="Proteomes" id="UP000228568">
    <property type="component" value="Unassembled WGS sequence"/>
</dbReference>
<dbReference type="PANTHER" id="PTHR43393:SF3">
    <property type="entry name" value="LYSINE DECARBOXYLASE-LIKE PROTEIN"/>
    <property type="match status" value="1"/>
</dbReference>
<gene>
    <name evidence="1" type="ORF">COX81_01110</name>
</gene>
<dbReference type="GO" id="GO:0016787">
    <property type="term" value="F:hydrolase activity"/>
    <property type="evidence" value="ECO:0007669"/>
    <property type="project" value="InterPro"/>
</dbReference>
<protein>
    <recommendedName>
        <fullName evidence="3">TIGR00730 family Rossman fold protein</fullName>
    </recommendedName>
</protein>
<dbReference type="InterPro" id="IPR052341">
    <property type="entry name" value="LOG_family_nucleotidases"/>
</dbReference>
<dbReference type="GO" id="GO:0005829">
    <property type="term" value="C:cytosol"/>
    <property type="evidence" value="ECO:0007669"/>
    <property type="project" value="TreeGrafter"/>
</dbReference>
<dbReference type="NCBIfam" id="TIGR00730">
    <property type="entry name" value="Rossman fold protein, TIGR00730 family"/>
    <property type="match status" value="2"/>
</dbReference>
<dbReference type="InterPro" id="IPR005269">
    <property type="entry name" value="LOG"/>
</dbReference>
<reference evidence="2" key="1">
    <citation type="submission" date="2017-09" db="EMBL/GenBank/DDBJ databases">
        <title>Depth-based differentiation of microbial function through sediment-hosted aquifers and enrichment of novel symbionts in the deep terrestrial subsurface.</title>
        <authorList>
            <person name="Probst A.J."/>
            <person name="Ladd B."/>
            <person name="Jarett J.K."/>
            <person name="Geller-Mcgrath D.E."/>
            <person name="Sieber C.M.K."/>
            <person name="Emerson J.B."/>
            <person name="Anantharaman K."/>
            <person name="Thomas B.C."/>
            <person name="Malmstrom R."/>
            <person name="Stieglmeier M."/>
            <person name="Klingl A."/>
            <person name="Woyke T."/>
            <person name="Ryan C.M."/>
            <person name="Banfield J.F."/>
        </authorList>
    </citation>
    <scope>NUCLEOTIDE SEQUENCE [LARGE SCALE GENOMIC DNA]</scope>
</reference>
<dbReference type="InterPro" id="IPR031100">
    <property type="entry name" value="LOG_fam"/>
</dbReference>
<dbReference type="Gene3D" id="3.40.50.450">
    <property type="match status" value="2"/>
</dbReference>
<evidence type="ECO:0000313" key="2">
    <source>
        <dbReference type="Proteomes" id="UP000228568"/>
    </source>
</evidence>
<organism evidence="1 2">
    <name type="scientific">Candidatus Magasanikbacteria bacterium CG_4_10_14_0_2_um_filter_37_12</name>
    <dbReference type="NCBI Taxonomy" id="1974637"/>
    <lineage>
        <taxon>Bacteria</taxon>
        <taxon>Candidatus Magasanikiibacteriota</taxon>
    </lineage>
</organism>